<feature type="domain" description="H repeat-associated protein N-terminal" evidence="3">
    <location>
        <begin position="2"/>
        <end position="85"/>
    </location>
</feature>
<dbReference type="AlphaFoldDB" id="A0A1V2HZ34"/>
<organism evidence="4 5">
    <name type="scientific">Pseudofrankia asymbiotica</name>
    <dbReference type="NCBI Taxonomy" id="1834516"/>
    <lineage>
        <taxon>Bacteria</taxon>
        <taxon>Bacillati</taxon>
        <taxon>Actinomycetota</taxon>
        <taxon>Actinomycetes</taxon>
        <taxon>Frankiales</taxon>
        <taxon>Frankiaceae</taxon>
        <taxon>Pseudofrankia</taxon>
    </lineage>
</organism>
<feature type="signal peptide" evidence="1">
    <location>
        <begin position="1"/>
        <end position="37"/>
    </location>
</feature>
<dbReference type="STRING" id="1834516.BL253_37435"/>
<dbReference type="InterPro" id="IPR002559">
    <property type="entry name" value="Transposase_11"/>
</dbReference>
<dbReference type="NCBIfam" id="NF033564">
    <property type="entry name" value="transpos_ISAs1"/>
    <property type="match status" value="1"/>
</dbReference>
<accession>A0A1V2HZ34</accession>
<keyword evidence="5" id="KW-1185">Reference proteome</keyword>
<dbReference type="EMBL" id="MOMC01000135">
    <property type="protein sequence ID" value="ONH21894.1"/>
    <property type="molecule type" value="Genomic_DNA"/>
</dbReference>
<protein>
    <submittedName>
        <fullName evidence="4">ISAs1 family transposase</fullName>
    </submittedName>
</protein>
<feature type="domain" description="Transposase IS4-like" evidence="2">
    <location>
        <begin position="95"/>
        <end position="324"/>
    </location>
</feature>
<dbReference type="InterPro" id="IPR032806">
    <property type="entry name" value="YbfD_N"/>
</dbReference>
<comment type="caution">
    <text evidence="4">The sequence shown here is derived from an EMBL/GenBank/DDBJ whole genome shotgun (WGS) entry which is preliminary data.</text>
</comment>
<evidence type="ECO:0000313" key="5">
    <source>
        <dbReference type="Proteomes" id="UP000188929"/>
    </source>
</evidence>
<dbReference type="Pfam" id="PF01609">
    <property type="entry name" value="DDE_Tnp_1"/>
    <property type="match status" value="1"/>
</dbReference>
<evidence type="ECO:0000256" key="1">
    <source>
        <dbReference type="SAM" id="SignalP"/>
    </source>
</evidence>
<dbReference type="PANTHER" id="PTHR30298:SF0">
    <property type="entry name" value="PROTEIN YBFL-RELATED"/>
    <property type="match status" value="1"/>
</dbReference>
<evidence type="ECO:0000259" key="3">
    <source>
        <dbReference type="Pfam" id="PF13808"/>
    </source>
</evidence>
<dbReference type="PANTHER" id="PTHR30298">
    <property type="entry name" value="H REPEAT-ASSOCIATED PREDICTED TRANSPOSASE"/>
    <property type="match status" value="1"/>
</dbReference>
<keyword evidence="1" id="KW-0732">Signal</keyword>
<dbReference type="Pfam" id="PF13808">
    <property type="entry name" value="DDE_Tnp_1_assoc"/>
    <property type="match status" value="1"/>
</dbReference>
<name>A0A1V2HZ34_9ACTN</name>
<dbReference type="GO" id="GO:0004803">
    <property type="term" value="F:transposase activity"/>
    <property type="evidence" value="ECO:0007669"/>
    <property type="project" value="InterPro"/>
</dbReference>
<reference evidence="5" key="1">
    <citation type="submission" date="2016-10" db="EMBL/GenBank/DDBJ databases">
        <title>Frankia sp. NRRL B-16386 Genome sequencing.</title>
        <authorList>
            <person name="Ghodhbane-Gtari F."/>
            <person name="Swanson E."/>
            <person name="Gueddou A."/>
            <person name="Hezbri K."/>
            <person name="Ktari K."/>
            <person name="Nouioui I."/>
            <person name="Morris K."/>
            <person name="Simpson S."/>
            <person name="Abebe-Akele F."/>
            <person name="Thomas K."/>
            <person name="Gtari M."/>
            <person name="Tisa L.S."/>
        </authorList>
    </citation>
    <scope>NUCLEOTIDE SEQUENCE [LARGE SCALE GENOMIC DNA]</scope>
    <source>
        <strain evidence="5">NRRL B-16386</strain>
    </source>
</reference>
<proteinExistence type="predicted"/>
<gene>
    <name evidence="4" type="ORF">BL253_37435</name>
</gene>
<feature type="chain" id="PRO_5012662981" evidence="1">
    <location>
        <begin position="38"/>
        <end position="357"/>
    </location>
</feature>
<dbReference type="InterPro" id="IPR051698">
    <property type="entry name" value="Transposase_11-like"/>
</dbReference>
<evidence type="ECO:0000313" key="4">
    <source>
        <dbReference type="EMBL" id="ONH21894.1"/>
    </source>
</evidence>
<dbReference type="InterPro" id="IPR047647">
    <property type="entry name" value="ISAs1_transpos"/>
</dbReference>
<sequence length="357" mass="38589">MFERVADPRKRRGRRHRLPVLLTLATCAVLAGARSFAAVAEWAADAGEAVAGRLGIVRVPDESTFRRVFAQLDADALDAALGAWAAAVTTPGEGERRRIAVDGKTLRGSRAGDTAGRHLLAAFDQCHGAVLAQRAVDAKTNEIPALKTLLAAVDLAGAVVTADAPHTQHDTATWLVEHGAHYFLIVKGNQPTLAAQLTALPWSQVRTAARTTSRGHGRAERRTVKATEIRAGIGFPHAVQAIQITRHRQPLAGGPAQTETIHAVTSLPTHQASPALLAEIARGHWTVENQLHWVRDVTYDEDRHQTRTGHAPRVMASLRNLAITILRQAGTTNIAQALRHHARHPERPLQTITNLNC</sequence>
<dbReference type="GO" id="GO:0006313">
    <property type="term" value="P:DNA transposition"/>
    <property type="evidence" value="ECO:0007669"/>
    <property type="project" value="InterPro"/>
</dbReference>
<evidence type="ECO:0000259" key="2">
    <source>
        <dbReference type="Pfam" id="PF01609"/>
    </source>
</evidence>
<dbReference type="GO" id="GO:0003677">
    <property type="term" value="F:DNA binding"/>
    <property type="evidence" value="ECO:0007669"/>
    <property type="project" value="InterPro"/>
</dbReference>
<dbReference type="Proteomes" id="UP000188929">
    <property type="component" value="Unassembled WGS sequence"/>
</dbReference>